<feature type="signal peptide" evidence="1">
    <location>
        <begin position="1"/>
        <end position="21"/>
    </location>
</feature>
<proteinExistence type="predicted"/>
<gene>
    <name evidence="2" type="ORF">JQC75_06640</name>
</gene>
<evidence type="ECO:0000313" key="3">
    <source>
        <dbReference type="Proteomes" id="UP000596252"/>
    </source>
</evidence>
<dbReference type="Proteomes" id="UP000596252">
    <property type="component" value="Chromosome"/>
</dbReference>
<keyword evidence="3" id="KW-1185">Reference proteome</keyword>
<reference evidence="2 3" key="1">
    <citation type="journal article" date="2012" name="Antonie Van Leeuwenhoek">
        <title>Shewanella litorisediminis sp. nov., a gammaproteobacterium isolated from a tidal flat sediment.</title>
        <authorList>
            <person name="Lee M.H."/>
            <person name="Yoon J.H."/>
        </authorList>
    </citation>
    <scope>NUCLEOTIDE SEQUENCE [LARGE SCALE GENOMIC DNA]</scope>
    <source>
        <strain evidence="2 3">SMK1-12</strain>
    </source>
</reference>
<dbReference type="Pfam" id="PF13698">
    <property type="entry name" value="DUF4156"/>
    <property type="match status" value="1"/>
</dbReference>
<accession>A0ABX7G771</accession>
<dbReference type="PROSITE" id="PS51257">
    <property type="entry name" value="PROKAR_LIPOPROTEIN"/>
    <property type="match status" value="1"/>
</dbReference>
<dbReference type="RefSeq" id="WP_203326644.1">
    <property type="nucleotide sequence ID" value="NZ_CP069213.1"/>
</dbReference>
<protein>
    <submittedName>
        <fullName evidence="2">DUF4156 domain-containing protein</fullName>
    </submittedName>
</protein>
<evidence type="ECO:0000313" key="2">
    <source>
        <dbReference type="EMBL" id="QRH03078.1"/>
    </source>
</evidence>
<dbReference type="EMBL" id="CP069213">
    <property type="protein sequence ID" value="QRH03078.1"/>
    <property type="molecule type" value="Genomic_DNA"/>
</dbReference>
<evidence type="ECO:0000256" key="1">
    <source>
        <dbReference type="SAM" id="SignalP"/>
    </source>
</evidence>
<name>A0ABX7G771_9GAMM</name>
<dbReference type="InterPro" id="IPR025294">
    <property type="entry name" value="DUF4156"/>
</dbReference>
<organism evidence="2 3">
    <name type="scientific">Shewanella litorisediminis</name>
    <dbReference type="NCBI Taxonomy" id="1173586"/>
    <lineage>
        <taxon>Bacteria</taxon>
        <taxon>Pseudomonadati</taxon>
        <taxon>Pseudomonadota</taxon>
        <taxon>Gammaproteobacteria</taxon>
        <taxon>Alteromonadales</taxon>
        <taxon>Shewanellaceae</taxon>
        <taxon>Shewanella</taxon>
    </lineage>
</organism>
<keyword evidence="1" id="KW-0732">Signal</keyword>
<sequence length="117" mass="12603">MKKFKLSVGLLFIAILSGCAAKPIIEGAEKVELTTERPDRAHCEYLGEVVGSQGNWVTGDFTSNEDLIIGARNELKNKAFQLGANVVYVEGMANTNAWGSLGTTNTTAIGKAFKCEY</sequence>
<feature type="chain" id="PRO_5047348816" evidence="1">
    <location>
        <begin position="22"/>
        <end position="117"/>
    </location>
</feature>